<evidence type="ECO:0000313" key="2">
    <source>
        <dbReference type="EMBL" id="SPO23210.1"/>
    </source>
</evidence>
<dbReference type="EMBL" id="OOIN01000005">
    <property type="protein sequence ID" value="SPO23210.1"/>
    <property type="molecule type" value="Genomic_DNA"/>
</dbReference>
<keyword evidence="1" id="KW-0732">Signal</keyword>
<name>A0A5C3DZV0_9BASI</name>
<dbReference type="Proteomes" id="UP000324022">
    <property type="component" value="Unassembled WGS sequence"/>
</dbReference>
<dbReference type="AlphaFoldDB" id="A0A5C3DZV0"/>
<evidence type="ECO:0000256" key="1">
    <source>
        <dbReference type="SAM" id="SignalP"/>
    </source>
</evidence>
<organism evidence="2 3">
    <name type="scientific">Ustilago trichophora</name>
    <dbReference type="NCBI Taxonomy" id="86804"/>
    <lineage>
        <taxon>Eukaryota</taxon>
        <taxon>Fungi</taxon>
        <taxon>Dikarya</taxon>
        <taxon>Basidiomycota</taxon>
        <taxon>Ustilaginomycotina</taxon>
        <taxon>Ustilaginomycetes</taxon>
        <taxon>Ustilaginales</taxon>
        <taxon>Ustilaginaceae</taxon>
        <taxon>Ustilago</taxon>
    </lineage>
</organism>
<feature type="chain" id="PRO_5022929912" evidence="1">
    <location>
        <begin position="22"/>
        <end position="98"/>
    </location>
</feature>
<reference evidence="2 3" key="1">
    <citation type="submission" date="2018-03" db="EMBL/GenBank/DDBJ databases">
        <authorList>
            <person name="Guldener U."/>
        </authorList>
    </citation>
    <scope>NUCLEOTIDE SEQUENCE [LARGE SCALE GENOMIC DNA]</scope>
    <source>
        <strain evidence="2 3">NBRC100155</strain>
    </source>
</reference>
<protein>
    <submittedName>
        <fullName evidence="2">Uncharacterized protein</fullName>
    </submittedName>
</protein>
<dbReference type="OrthoDB" id="2542143at2759"/>
<accession>A0A5C3DZV0</accession>
<gene>
    <name evidence="2" type="ORF">UTRI_01888</name>
</gene>
<keyword evidence="3" id="KW-1185">Reference proteome</keyword>
<proteinExistence type="predicted"/>
<sequence>MHLAVLSVTLLAAVLTLQVSASAPRCYIKYLKKKGDQGGLQPGYGCPKGPNWTHCCLVPMSEFDPKKPMEQTYTGVCSHDPVMVPGDTDICKPLGDRS</sequence>
<evidence type="ECO:0000313" key="3">
    <source>
        <dbReference type="Proteomes" id="UP000324022"/>
    </source>
</evidence>
<feature type="signal peptide" evidence="1">
    <location>
        <begin position="1"/>
        <end position="21"/>
    </location>
</feature>